<organism evidence="2 3">
    <name type="scientific">Diploscapter pachys</name>
    <dbReference type="NCBI Taxonomy" id="2018661"/>
    <lineage>
        <taxon>Eukaryota</taxon>
        <taxon>Metazoa</taxon>
        <taxon>Ecdysozoa</taxon>
        <taxon>Nematoda</taxon>
        <taxon>Chromadorea</taxon>
        <taxon>Rhabditida</taxon>
        <taxon>Rhabditina</taxon>
        <taxon>Rhabditomorpha</taxon>
        <taxon>Rhabditoidea</taxon>
        <taxon>Rhabditidae</taxon>
        <taxon>Diploscapter</taxon>
    </lineage>
</organism>
<feature type="region of interest" description="Disordered" evidence="1">
    <location>
        <begin position="57"/>
        <end position="76"/>
    </location>
</feature>
<evidence type="ECO:0000256" key="1">
    <source>
        <dbReference type="SAM" id="MobiDB-lite"/>
    </source>
</evidence>
<dbReference type="EMBL" id="LIAE01010562">
    <property type="protein sequence ID" value="PAV58716.1"/>
    <property type="molecule type" value="Genomic_DNA"/>
</dbReference>
<name>A0A2A2JAD3_9BILA</name>
<protein>
    <submittedName>
        <fullName evidence="2">Uncharacterized protein</fullName>
    </submittedName>
</protein>
<reference evidence="2 3" key="1">
    <citation type="journal article" date="2017" name="Curr. Biol.">
        <title>Genome architecture and evolution of a unichromosomal asexual nematode.</title>
        <authorList>
            <person name="Fradin H."/>
            <person name="Zegar C."/>
            <person name="Gutwein M."/>
            <person name="Lucas J."/>
            <person name="Kovtun M."/>
            <person name="Corcoran D."/>
            <person name="Baugh L.R."/>
            <person name="Kiontke K."/>
            <person name="Gunsalus K."/>
            <person name="Fitch D.H."/>
            <person name="Piano F."/>
        </authorList>
    </citation>
    <scope>NUCLEOTIDE SEQUENCE [LARGE SCALE GENOMIC DNA]</scope>
    <source>
        <strain evidence="2">PF1309</strain>
    </source>
</reference>
<gene>
    <name evidence="2" type="ORF">WR25_04011</name>
</gene>
<dbReference type="Proteomes" id="UP000218231">
    <property type="component" value="Unassembled WGS sequence"/>
</dbReference>
<evidence type="ECO:0000313" key="2">
    <source>
        <dbReference type="EMBL" id="PAV58716.1"/>
    </source>
</evidence>
<sequence length="76" mass="8259">MLLRSHRIPCKVHAERGVGNIALVEATGSRVPHRMANGAPLIVGGSTTIRTENIQKSIRSQKKSSGKVENENENDI</sequence>
<proteinExistence type="predicted"/>
<evidence type="ECO:0000313" key="3">
    <source>
        <dbReference type="Proteomes" id="UP000218231"/>
    </source>
</evidence>
<keyword evidence="3" id="KW-1185">Reference proteome</keyword>
<dbReference type="AlphaFoldDB" id="A0A2A2JAD3"/>
<accession>A0A2A2JAD3</accession>
<comment type="caution">
    <text evidence="2">The sequence shown here is derived from an EMBL/GenBank/DDBJ whole genome shotgun (WGS) entry which is preliminary data.</text>
</comment>